<dbReference type="GO" id="GO:0061711">
    <property type="term" value="F:tRNA N(6)-L-threonylcarbamoyladenine synthase activity"/>
    <property type="evidence" value="ECO:0007669"/>
    <property type="project" value="UniProtKB-EC"/>
</dbReference>
<dbReference type="Proteomes" id="UP001174347">
    <property type="component" value="Unassembled WGS sequence"/>
</dbReference>
<dbReference type="CDD" id="cd24032">
    <property type="entry name" value="ASKHA_NBD_TsaB"/>
    <property type="match status" value="1"/>
</dbReference>
<dbReference type="EC" id="2.3.1.234" evidence="2"/>
<name>A0ABT8Q658_9CORY</name>
<evidence type="ECO:0000313" key="2">
    <source>
        <dbReference type="EMBL" id="MDN8619931.1"/>
    </source>
</evidence>
<keyword evidence="3" id="KW-1185">Reference proteome</keyword>
<protein>
    <submittedName>
        <fullName evidence="2">tRNA (Adenosine(37)-N6)-threonylcarbamoyltransferase complex dimerization subunit type 1 TsaB</fullName>
        <ecNumber evidence="2">2.3.1.234</ecNumber>
    </submittedName>
</protein>
<organism evidence="2 3">
    <name type="scientific">Corynebacterium kefirresidentii</name>
    <dbReference type="NCBI Taxonomy" id="1979527"/>
    <lineage>
        <taxon>Bacteria</taxon>
        <taxon>Bacillati</taxon>
        <taxon>Actinomycetota</taxon>
        <taxon>Actinomycetes</taxon>
        <taxon>Mycobacteriales</taxon>
        <taxon>Corynebacteriaceae</taxon>
        <taxon>Corynebacterium</taxon>
    </lineage>
</organism>
<reference evidence="2" key="1">
    <citation type="submission" date="2023-07" db="EMBL/GenBank/DDBJ databases">
        <title>Insights into the diversity of cutaneous corynebacteria.</title>
        <authorList>
            <person name="Bruggemann H."/>
            <person name="Poehlein A."/>
        </authorList>
    </citation>
    <scope>NUCLEOTIDE SEQUENCE</scope>
    <source>
        <strain evidence="2">P7_F1</strain>
    </source>
</reference>
<dbReference type="Pfam" id="PF00814">
    <property type="entry name" value="TsaD"/>
    <property type="match status" value="1"/>
</dbReference>
<dbReference type="Gene3D" id="3.30.420.40">
    <property type="match status" value="2"/>
</dbReference>
<sequence>MRVLAIDTATTALVTGVVDTATGQTTERVLEDTRAHNELLIPTITDALAEAGMEYSDLDAVVTGVGPGPFTGLRVGMATASALADALSIPLHGVCTHDAIAYAAGLHASPADAGGEATALVATDARRKEIYWATYRATDSGVQRISGPEVTKPAEVEVGLNATAEVIIPERLAAQLPEELTELPHRAAHPTAAALVAVADLTAEPAPVVPLYLRRPDAVPPKQQQLSAAIPKVEL</sequence>
<dbReference type="InterPro" id="IPR000905">
    <property type="entry name" value="Gcp-like_dom"/>
</dbReference>
<evidence type="ECO:0000259" key="1">
    <source>
        <dbReference type="Pfam" id="PF00814"/>
    </source>
</evidence>
<evidence type="ECO:0000313" key="3">
    <source>
        <dbReference type="Proteomes" id="UP001174347"/>
    </source>
</evidence>
<keyword evidence="2" id="KW-0808">Transferase</keyword>
<dbReference type="EMBL" id="JAUKFM010000003">
    <property type="protein sequence ID" value="MDN8619931.1"/>
    <property type="molecule type" value="Genomic_DNA"/>
</dbReference>
<gene>
    <name evidence="2" type="primary">tsaB</name>
    <name evidence="2" type="ORF">Q0N36_04965</name>
</gene>
<feature type="domain" description="Gcp-like" evidence="1">
    <location>
        <begin position="33"/>
        <end position="163"/>
    </location>
</feature>
<dbReference type="NCBIfam" id="TIGR03725">
    <property type="entry name" value="T6A_YeaZ"/>
    <property type="match status" value="1"/>
</dbReference>
<dbReference type="InterPro" id="IPR022496">
    <property type="entry name" value="T6A_TsaB"/>
</dbReference>
<proteinExistence type="predicted"/>
<dbReference type="PANTHER" id="PTHR11735:SF11">
    <property type="entry name" value="TRNA THREONYLCARBAMOYLADENOSINE BIOSYNTHESIS PROTEIN TSAB"/>
    <property type="match status" value="1"/>
</dbReference>
<accession>A0ABT8Q658</accession>
<dbReference type="RefSeq" id="WP_239205787.1">
    <property type="nucleotide sequence ID" value="NZ_JAKRDW010000009.1"/>
</dbReference>
<dbReference type="InterPro" id="IPR043129">
    <property type="entry name" value="ATPase_NBD"/>
</dbReference>
<comment type="caution">
    <text evidence="2">The sequence shown here is derived from an EMBL/GenBank/DDBJ whole genome shotgun (WGS) entry which is preliminary data.</text>
</comment>
<dbReference type="SUPFAM" id="SSF53067">
    <property type="entry name" value="Actin-like ATPase domain"/>
    <property type="match status" value="2"/>
</dbReference>
<keyword evidence="2" id="KW-0012">Acyltransferase</keyword>
<dbReference type="PANTHER" id="PTHR11735">
    <property type="entry name" value="TRNA N6-ADENOSINE THREONYLCARBAMOYLTRANSFERASE"/>
    <property type="match status" value="1"/>
</dbReference>